<dbReference type="Pfam" id="PF00848">
    <property type="entry name" value="Ring_hydroxyl_A"/>
    <property type="match status" value="1"/>
</dbReference>
<dbReference type="InterPro" id="IPR036922">
    <property type="entry name" value="Rieske_2Fe-2S_sf"/>
</dbReference>
<reference evidence="9 10" key="1">
    <citation type="submission" date="2019-04" db="EMBL/GenBank/DDBJ databases">
        <title>Genome sequence of strain shin9-1.</title>
        <authorList>
            <person name="Gao J."/>
            <person name="Sun J."/>
        </authorList>
    </citation>
    <scope>NUCLEOTIDE SEQUENCE [LARGE SCALE GENOMIC DNA]</scope>
    <source>
        <strain evidence="10">shin9-1</strain>
    </source>
</reference>
<dbReference type="GO" id="GO:0051213">
    <property type="term" value="F:dioxygenase activity"/>
    <property type="evidence" value="ECO:0007669"/>
    <property type="project" value="UniProtKB-KW"/>
</dbReference>
<gene>
    <name evidence="9" type="ORF">FAA97_11315</name>
</gene>
<dbReference type="Gene3D" id="2.102.10.10">
    <property type="entry name" value="Rieske [2Fe-2S] iron-sulphur domain"/>
    <property type="match status" value="1"/>
</dbReference>
<keyword evidence="9" id="KW-0223">Dioxygenase</keyword>
<evidence type="ECO:0000313" key="9">
    <source>
        <dbReference type="EMBL" id="THV23188.1"/>
    </source>
</evidence>
<dbReference type="PANTHER" id="PTHR43756">
    <property type="entry name" value="CHOLINE MONOOXYGENASE, CHLOROPLASTIC"/>
    <property type="match status" value="1"/>
</dbReference>
<keyword evidence="3" id="KW-0479">Metal-binding</keyword>
<keyword evidence="4" id="KW-0560">Oxidoreductase</keyword>
<dbReference type="CDD" id="cd08884">
    <property type="entry name" value="RHO_alpha_C_GbcA-like"/>
    <property type="match status" value="1"/>
</dbReference>
<comment type="cofactor">
    <cofactor evidence="1">
        <name>Fe cation</name>
        <dbReference type="ChEBI" id="CHEBI:24875"/>
    </cofactor>
</comment>
<protein>
    <submittedName>
        <fullName evidence="9">Aromatic ring-hydroxylating dioxygenase subunit alpha</fullName>
    </submittedName>
</protein>
<dbReference type="RefSeq" id="WP_136598630.1">
    <property type="nucleotide sequence ID" value="NZ_STGV01000003.1"/>
</dbReference>
<dbReference type="Pfam" id="PF00355">
    <property type="entry name" value="Rieske"/>
    <property type="match status" value="1"/>
</dbReference>
<comment type="caution">
    <text evidence="9">The sequence shown here is derived from an EMBL/GenBank/DDBJ whole genome shotgun (WGS) entry which is preliminary data.</text>
</comment>
<evidence type="ECO:0000256" key="3">
    <source>
        <dbReference type="ARBA" id="ARBA00022723"/>
    </source>
</evidence>
<evidence type="ECO:0000256" key="1">
    <source>
        <dbReference type="ARBA" id="ARBA00001962"/>
    </source>
</evidence>
<evidence type="ECO:0000256" key="6">
    <source>
        <dbReference type="ARBA" id="ARBA00023014"/>
    </source>
</evidence>
<evidence type="ECO:0000313" key="10">
    <source>
        <dbReference type="Proteomes" id="UP000308828"/>
    </source>
</evidence>
<evidence type="ECO:0000256" key="2">
    <source>
        <dbReference type="ARBA" id="ARBA00022714"/>
    </source>
</evidence>
<keyword evidence="2" id="KW-0001">2Fe-2S</keyword>
<keyword evidence="5" id="KW-0408">Iron</keyword>
<dbReference type="GO" id="GO:0051537">
    <property type="term" value="F:2 iron, 2 sulfur cluster binding"/>
    <property type="evidence" value="ECO:0007669"/>
    <property type="project" value="UniProtKB-KW"/>
</dbReference>
<dbReference type="SUPFAM" id="SSF55961">
    <property type="entry name" value="Bet v1-like"/>
    <property type="match status" value="1"/>
</dbReference>
<dbReference type="InterPro" id="IPR017941">
    <property type="entry name" value="Rieske_2Fe-2S"/>
</dbReference>
<accession>A0A4S8NZV8</accession>
<evidence type="ECO:0000259" key="8">
    <source>
        <dbReference type="PROSITE" id="PS51296"/>
    </source>
</evidence>
<dbReference type="Gene3D" id="3.90.380.10">
    <property type="entry name" value="Naphthalene 1,2-dioxygenase Alpha Subunit, Chain A, domain 1"/>
    <property type="match status" value="1"/>
</dbReference>
<dbReference type="PANTHER" id="PTHR43756:SF5">
    <property type="entry name" value="CHOLINE MONOOXYGENASE, CHLOROPLASTIC"/>
    <property type="match status" value="1"/>
</dbReference>
<dbReference type="CDD" id="cd03469">
    <property type="entry name" value="Rieske_RO_Alpha_N"/>
    <property type="match status" value="1"/>
</dbReference>
<dbReference type="PROSITE" id="PS00570">
    <property type="entry name" value="RING_HYDROXYL_ALPHA"/>
    <property type="match status" value="1"/>
</dbReference>
<dbReference type="PROSITE" id="PS51296">
    <property type="entry name" value="RIESKE"/>
    <property type="match status" value="1"/>
</dbReference>
<organism evidence="9 10">
    <name type="scientific">Peteryoungia ipomoeae</name>
    <dbReference type="NCBI Taxonomy" id="1210932"/>
    <lineage>
        <taxon>Bacteria</taxon>
        <taxon>Pseudomonadati</taxon>
        <taxon>Pseudomonadota</taxon>
        <taxon>Alphaproteobacteria</taxon>
        <taxon>Hyphomicrobiales</taxon>
        <taxon>Rhizobiaceae</taxon>
        <taxon>Peteryoungia</taxon>
    </lineage>
</organism>
<dbReference type="AlphaFoldDB" id="A0A4S8NZV8"/>
<dbReference type="OrthoDB" id="7456916at2"/>
<evidence type="ECO:0000256" key="4">
    <source>
        <dbReference type="ARBA" id="ARBA00023002"/>
    </source>
</evidence>
<sequence length="414" mass="47207">MDLQATVLRQLKNRREGFSLEQPFYIDQDYFKLDMETIWYRDWLFVGHDCEIPRAGNYFTAQIGDYPVVMVRGKDQVIRAFHNTCRHRGHRVCTQARGASAKLVCPYHQWTYDLDGSLVFARQMGETFDKSEFGLKTVHCESVAGYIFICLANEAPDFAPVRASIEPYMKPHRLWEAKVAHQNTIIEKGNWKLVWENNRECYHCAANHPELCRTYPEAPTATGVQGAGDDPFIAEHWARCEAAGLPSEFKMDPTGQFRTARMPLIQDAESYTMSGKPAVRKPLSSEVPISHIGTMLLFHYPTTWNHILGDHAISFRVLPISAEETAVTTTWLVNKDAVEGVDYDLEELTHVWNMTNDQDRSIVEENAFGIRSPAYEPGPYSVGHEGGVMQFVEWYTTFMINRLQGDKARLTAVA</sequence>
<dbReference type="InterPro" id="IPR015881">
    <property type="entry name" value="ARHD_Rieske_2Fe_2S"/>
</dbReference>
<dbReference type="SUPFAM" id="SSF50022">
    <property type="entry name" value="ISP domain"/>
    <property type="match status" value="1"/>
</dbReference>
<evidence type="ECO:0000256" key="5">
    <source>
        <dbReference type="ARBA" id="ARBA00023004"/>
    </source>
</evidence>
<dbReference type="EMBL" id="STGV01000003">
    <property type="protein sequence ID" value="THV23188.1"/>
    <property type="molecule type" value="Genomic_DNA"/>
</dbReference>
<proteinExistence type="predicted"/>
<dbReference type="InterPro" id="IPR015879">
    <property type="entry name" value="Ring_hydroxy_dOase_asu_C_dom"/>
</dbReference>
<dbReference type="InterPro" id="IPR001663">
    <property type="entry name" value="Rng_hydr_dOase-A"/>
</dbReference>
<keyword evidence="10" id="KW-1185">Reference proteome</keyword>
<keyword evidence="7" id="KW-0520">NAD</keyword>
<dbReference type="Proteomes" id="UP000308828">
    <property type="component" value="Unassembled WGS sequence"/>
</dbReference>
<name>A0A4S8NZV8_9HYPH</name>
<keyword evidence="6" id="KW-0411">Iron-sulfur</keyword>
<dbReference type="PRINTS" id="PR00090">
    <property type="entry name" value="RNGDIOXGNASE"/>
</dbReference>
<dbReference type="GO" id="GO:0005506">
    <property type="term" value="F:iron ion binding"/>
    <property type="evidence" value="ECO:0007669"/>
    <property type="project" value="InterPro"/>
</dbReference>
<evidence type="ECO:0000256" key="7">
    <source>
        <dbReference type="ARBA" id="ARBA00023027"/>
    </source>
</evidence>
<feature type="domain" description="Rieske" evidence="8">
    <location>
        <begin position="43"/>
        <end position="149"/>
    </location>
</feature>